<evidence type="ECO:0000256" key="3">
    <source>
        <dbReference type="ARBA" id="ARBA00012338"/>
    </source>
</evidence>
<organism evidence="8 9">
    <name type="scientific">Paraburkholderia hospita</name>
    <dbReference type="NCBI Taxonomy" id="169430"/>
    <lineage>
        <taxon>Bacteria</taxon>
        <taxon>Pseudomonadati</taxon>
        <taxon>Pseudomonadota</taxon>
        <taxon>Betaproteobacteria</taxon>
        <taxon>Burkholderiales</taxon>
        <taxon>Burkholderiaceae</taxon>
        <taxon>Paraburkholderia</taxon>
    </lineage>
</organism>
<dbReference type="Pfam" id="PF00206">
    <property type="entry name" value="Lyase_1"/>
    <property type="match status" value="1"/>
</dbReference>
<dbReference type="PRINTS" id="PR00149">
    <property type="entry name" value="FUMRATELYASE"/>
</dbReference>
<evidence type="ECO:0000256" key="4">
    <source>
        <dbReference type="ARBA" id="ARBA00022571"/>
    </source>
</evidence>
<dbReference type="Gene3D" id="1.10.275.10">
    <property type="entry name" value="Fumarase/aspartase (N-terminal domain)"/>
    <property type="match status" value="1"/>
</dbReference>
<protein>
    <recommendedName>
        <fullName evidence="3">argininosuccinate lyase</fullName>
        <ecNumber evidence="3">4.3.2.1</ecNumber>
    </recommendedName>
</protein>
<dbReference type="InterPro" id="IPR022761">
    <property type="entry name" value="Fumarate_lyase_N"/>
</dbReference>
<dbReference type="InterPro" id="IPR009049">
    <property type="entry name" value="Argininosuccinate_lyase"/>
</dbReference>
<evidence type="ECO:0000259" key="6">
    <source>
        <dbReference type="Pfam" id="PF00206"/>
    </source>
</evidence>
<dbReference type="RefSeq" id="WP_007581501.1">
    <property type="nucleotide sequence ID" value="NZ_AKAU01000078.1"/>
</dbReference>
<dbReference type="InterPro" id="IPR000362">
    <property type="entry name" value="Fumarate_lyase_fam"/>
</dbReference>
<dbReference type="EC" id="4.3.2.1" evidence="3"/>
<dbReference type="Gene3D" id="1.10.40.30">
    <property type="entry name" value="Fumarase/aspartase (C-terminal domain)"/>
    <property type="match status" value="1"/>
</dbReference>
<dbReference type="GO" id="GO:0016829">
    <property type="term" value="F:lyase activity"/>
    <property type="evidence" value="ECO:0007669"/>
    <property type="project" value="UniProtKB-KW"/>
</dbReference>
<dbReference type="PRINTS" id="PR00145">
    <property type="entry name" value="ARGSUCLYASE"/>
</dbReference>
<dbReference type="Proteomes" id="UP000004980">
    <property type="component" value="Unassembled WGS sequence"/>
</dbReference>
<dbReference type="Pfam" id="PF14698">
    <property type="entry name" value="ASL_C2"/>
    <property type="match status" value="1"/>
</dbReference>
<comment type="pathway">
    <text evidence="2">Amino-acid biosynthesis; L-arginine biosynthesis; L-arginine from L-ornithine and carbamoyl phosphate: step 3/3.</text>
</comment>
<comment type="catalytic activity">
    <reaction evidence="1">
        <text>2-(N(omega)-L-arginino)succinate = fumarate + L-arginine</text>
        <dbReference type="Rhea" id="RHEA:24020"/>
        <dbReference type="ChEBI" id="CHEBI:29806"/>
        <dbReference type="ChEBI" id="CHEBI:32682"/>
        <dbReference type="ChEBI" id="CHEBI:57472"/>
        <dbReference type="EC" id="4.3.2.1"/>
    </reaction>
</comment>
<gene>
    <name evidence="8" type="ORF">WQE_13856</name>
</gene>
<dbReference type="PANTHER" id="PTHR43814:SF1">
    <property type="entry name" value="ARGININOSUCCINATE LYASE"/>
    <property type="match status" value="1"/>
</dbReference>
<feature type="domain" description="Argininosuccinate lyase C-terminal" evidence="7">
    <location>
        <begin position="372"/>
        <end position="448"/>
    </location>
</feature>
<evidence type="ECO:0000256" key="1">
    <source>
        <dbReference type="ARBA" id="ARBA00000985"/>
    </source>
</evidence>
<keyword evidence="4" id="KW-0028">Amino-acid biosynthesis</keyword>
<dbReference type="InterPro" id="IPR024083">
    <property type="entry name" value="Fumarase/histidase_N"/>
</dbReference>
<reference evidence="8 9" key="1">
    <citation type="journal article" date="2012" name="J. Bacteriol.">
        <title>Draft Genome Sequence of the Soil Bacterium Burkholderia terrae Strain BS001, Which Interacts with Fungal Surface Structures.</title>
        <authorList>
            <person name="Nazir R."/>
            <person name="Hansen M.A."/>
            <person name="Sorensen S."/>
            <person name="van Elsas J.D."/>
        </authorList>
    </citation>
    <scope>NUCLEOTIDE SEQUENCE [LARGE SCALE GENOMIC DNA]</scope>
    <source>
        <strain evidence="8 9">BS001</strain>
    </source>
</reference>
<evidence type="ECO:0000313" key="8">
    <source>
        <dbReference type="EMBL" id="EIN00502.1"/>
    </source>
</evidence>
<name>A0ABP2PVN0_9BURK</name>
<dbReference type="InterPro" id="IPR008948">
    <property type="entry name" value="L-Aspartase-like"/>
</dbReference>
<accession>A0ABP2PVN0</accession>
<dbReference type="CDD" id="cd01359">
    <property type="entry name" value="Argininosuccinate_lyase"/>
    <property type="match status" value="1"/>
</dbReference>
<evidence type="ECO:0000259" key="7">
    <source>
        <dbReference type="Pfam" id="PF14698"/>
    </source>
</evidence>
<evidence type="ECO:0000256" key="5">
    <source>
        <dbReference type="ARBA" id="ARBA00023239"/>
    </source>
</evidence>
<keyword evidence="4" id="KW-0055">Arginine biosynthesis</keyword>
<keyword evidence="9" id="KW-1185">Reference proteome</keyword>
<dbReference type="InterPro" id="IPR029419">
    <property type="entry name" value="Arg_succ_lyase_C"/>
</dbReference>
<keyword evidence="5 8" id="KW-0456">Lyase</keyword>
<feature type="domain" description="Fumarate lyase N-terminal" evidence="6">
    <location>
        <begin position="101"/>
        <end position="310"/>
    </location>
</feature>
<evidence type="ECO:0000256" key="2">
    <source>
        <dbReference type="ARBA" id="ARBA00004941"/>
    </source>
</evidence>
<dbReference type="EMBL" id="AKAU01000078">
    <property type="protein sequence ID" value="EIN00502.1"/>
    <property type="molecule type" value="Genomic_DNA"/>
</dbReference>
<dbReference type="Gene3D" id="1.20.200.10">
    <property type="entry name" value="Fumarase/aspartase (Central domain)"/>
    <property type="match status" value="1"/>
</dbReference>
<evidence type="ECO:0000313" key="9">
    <source>
        <dbReference type="Proteomes" id="UP000004980"/>
    </source>
</evidence>
<sequence length="505" mass="55404">MTFIDTANRLRRFEGPSSDEPAPELIDAGFAWEIADAPYLHHGLNVADLAHVLDLHHRGIIPDAAARALLDVLVEAYHTDAAEFPYDARYGEPYNSRERHFVARIGDAAGWLHAGRPRREAARVALRIVLRRLTAELVQRTATFAECAAVFAARHRDVFMADQTYLQQAQPSTFGHYLLGFVQPTLRDCERLLTALGQINQSPGGAGCVNGSRLLADRTHVADLLGFDGVIEHTRDAMWQIDCFVDVLATTASVMLNQSKLAEDLEIWSSQEFDYVDLDGPFTRASVLMPQKRNPYSLSIVRGSCGILIGRLTGFLAVVKSPSARSDNLIFAYGEIPRALEHSAKISALMRGLLATMDVNEERMWKVLEDGFSQATDLAEHIMLAAGIDYRTAYRIVGETVKTASRKGLRGIDIDPGAIDEAAQKLGYSPLSLDPDELAIALDPRAIVATRTSSGGAAPEIVAAMAKRNAEQAADQATRAGKQVARFKQVEEDLLGRVESFLARR</sequence>
<dbReference type="SUPFAM" id="SSF48557">
    <property type="entry name" value="L-aspartase-like"/>
    <property type="match status" value="1"/>
</dbReference>
<comment type="caution">
    <text evidence="8">The sequence shown here is derived from an EMBL/GenBank/DDBJ whole genome shotgun (WGS) entry which is preliminary data.</text>
</comment>
<proteinExistence type="predicted"/>
<dbReference type="PANTHER" id="PTHR43814">
    <property type="entry name" value="ARGININOSUCCINATE LYASE"/>
    <property type="match status" value="1"/>
</dbReference>